<accession>A0ACB9SIQ9</accession>
<reference evidence="2" key="1">
    <citation type="journal article" date="2023" name="Front. Plant Sci.">
        <title>Chromosomal-level genome assembly of Melastoma candidum provides insights into trichome evolution.</title>
        <authorList>
            <person name="Zhong Y."/>
            <person name="Wu W."/>
            <person name="Sun C."/>
            <person name="Zou P."/>
            <person name="Liu Y."/>
            <person name="Dai S."/>
            <person name="Zhou R."/>
        </authorList>
    </citation>
    <scope>NUCLEOTIDE SEQUENCE [LARGE SCALE GENOMIC DNA]</scope>
</reference>
<dbReference type="EMBL" id="CM042880">
    <property type="protein sequence ID" value="KAI4389961.1"/>
    <property type="molecule type" value="Genomic_DNA"/>
</dbReference>
<evidence type="ECO:0000313" key="1">
    <source>
        <dbReference type="EMBL" id="KAI4389961.1"/>
    </source>
</evidence>
<evidence type="ECO:0000313" key="2">
    <source>
        <dbReference type="Proteomes" id="UP001057402"/>
    </source>
</evidence>
<dbReference type="Proteomes" id="UP001057402">
    <property type="component" value="Chromosome 1"/>
</dbReference>
<sequence>MDRRSWPWKRKSSDKAAAGKAAAEKAAAILDNVGDLEAAPKDQDTYKKPNYVQISVESYTHMTGLEEQLRFYEEQVEKLEEYIKELDEQLSAAKLEITAKEDVAKQHAKVAEDAVLGWEKAEAEAIALQSHLESVKLSKLAAEDRASHLDDAIKECMSQVRDLKEEHERELQEVVRSNTRQWEKVKQELEAKIANLDNELLRSAAENAALSRSLQERSGMIIKLNDEKQKAEARVEILKSDVESCEKEISSLKYEAHLMTKEFEIRNEEKNMSVKSAEAANKQHAEGMKKIAKLEAECQRLRGLVRKRLPGPAALAQMKLEVESISGSYGESRSKRSAGKSLSHPSQVPELSSDELLTQRMLAMEEEMKMLKEALATRNSELLTSRNLCAKVTNKLHILEAQLQSSSQVRSSPASSLPISAQGPFSHDVRSPPSLTSVSEDGNDDGRSCSESSATASTLEPSRPRKEKNPLELMDDFLEMEKLAGSAVESNGGAPNYSVMGCDLLENGGAVAADGISRYSGSADNGVDLVPQPLFANGDTGEEQVPLAKLRSRISDAFDSLSRENNVGKVLEDIKSAVEDAFISFHGQSLAAGQWTGAEQCMSSGTGIVLTSENCRQAIVTIPAMTADLTDAFKHVRDFIILLHKEALANHDLSAHSKALGQSIEDFLVTSQKVLDGDSTLVDFVQSLSCVLTMTSRLKFKVHGYRGTESEISSPDCVDKVALPENWVALSAASNNACQNGCSNISDTASNPEVPDYANMLVAGCGFHGSSCSVSLEDFENMKREKENLTLDLARCYEDMETLRSQLRDTEASLAQVKSQFVDARRSNTLAETQLKCMAESYRSLEARAEKLEAEISLLQDKTERLENELLEEKRGHRDTLDRYKDLEERLDRDKSCSNGVGVGHKYPQEKELKVAAQRLADCQETIFLLGKQLQALRPQGEPSAPPPATDVFRASRTAPLERPPPGS</sequence>
<keyword evidence="2" id="KW-1185">Reference proteome</keyword>
<proteinExistence type="predicted"/>
<gene>
    <name evidence="1" type="ORF">MLD38_002123</name>
</gene>
<protein>
    <submittedName>
        <fullName evidence="1">Uncharacterized protein</fullName>
    </submittedName>
</protein>
<name>A0ACB9SIQ9_9MYRT</name>
<organism evidence="1 2">
    <name type="scientific">Melastoma candidum</name>
    <dbReference type="NCBI Taxonomy" id="119954"/>
    <lineage>
        <taxon>Eukaryota</taxon>
        <taxon>Viridiplantae</taxon>
        <taxon>Streptophyta</taxon>
        <taxon>Embryophyta</taxon>
        <taxon>Tracheophyta</taxon>
        <taxon>Spermatophyta</taxon>
        <taxon>Magnoliopsida</taxon>
        <taxon>eudicotyledons</taxon>
        <taxon>Gunneridae</taxon>
        <taxon>Pentapetalae</taxon>
        <taxon>rosids</taxon>
        <taxon>malvids</taxon>
        <taxon>Myrtales</taxon>
        <taxon>Melastomataceae</taxon>
        <taxon>Melastomatoideae</taxon>
        <taxon>Melastomateae</taxon>
        <taxon>Melastoma</taxon>
    </lineage>
</organism>
<comment type="caution">
    <text evidence="1">The sequence shown here is derived from an EMBL/GenBank/DDBJ whole genome shotgun (WGS) entry which is preliminary data.</text>
</comment>